<evidence type="ECO:0000313" key="9">
    <source>
        <dbReference type="Proteomes" id="UP000274822"/>
    </source>
</evidence>
<gene>
    <name evidence="8" type="ORF">BC938DRAFT_477103</name>
</gene>
<dbReference type="InterPro" id="IPR011330">
    <property type="entry name" value="Glyco_hydro/deAcase_b/a-brl"/>
</dbReference>
<evidence type="ECO:0000256" key="3">
    <source>
        <dbReference type="ARBA" id="ARBA00022729"/>
    </source>
</evidence>
<sequence length="255" mass="28391">MRLNFFAVAVLLVLPISTLAAPAKSSLGPLITRCTTKGTFAMTFDDGPFDPTNIDLSPNPTQYTVKLVQMLNKYNVTATFFVNGDNYVNILDKKYRAAVKFAYDSGHQIASHTWDHKDLAKLSTKAVKEEMTKLEPAFKTIIGKVPRYMRPPYGSINDEANAVITSLGYRIIIWTFDSEDCDHPTDVKKDMANYQANLKGLKAASTHGFIALEHDVYKDTALVFAEQAVKYVQSLGYKMVSVAECLGDKGHEYRA</sequence>
<dbReference type="GO" id="GO:0005975">
    <property type="term" value="P:carbohydrate metabolic process"/>
    <property type="evidence" value="ECO:0007669"/>
    <property type="project" value="InterPro"/>
</dbReference>
<protein>
    <recommendedName>
        <fullName evidence="7">NodB homology domain-containing protein</fullName>
    </recommendedName>
</protein>
<accession>A0A433QPQ9</accession>
<comment type="cofactor">
    <cofactor evidence="1">
        <name>Co(2+)</name>
        <dbReference type="ChEBI" id="CHEBI:48828"/>
    </cofactor>
</comment>
<feature type="chain" id="PRO_5019486258" description="NodB homology domain-containing protein" evidence="6">
    <location>
        <begin position="21"/>
        <end position="255"/>
    </location>
</feature>
<dbReference type="PANTHER" id="PTHR46471">
    <property type="entry name" value="CHITIN DEACETYLASE"/>
    <property type="match status" value="1"/>
</dbReference>
<evidence type="ECO:0000259" key="7">
    <source>
        <dbReference type="PROSITE" id="PS51677"/>
    </source>
</evidence>
<keyword evidence="2" id="KW-0479">Metal-binding</keyword>
<evidence type="ECO:0000256" key="2">
    <source>
        <dbReference type="ARBA" id="ARBA00022723"/>
    </source>
</evidence>
<evidence type="ECO:0000256" key="5">
    <source>
        <dbReference type="ARBA" id="ARBA00023277"/>
    </source>
</evidence>
<dbReference type="Proteomes" id="UP000274822">
    <property type="component" value="Unassembled WGS sequence"/>
</dbReference>
<reference evidence="8 9" key="1">
    <citation type="journal article" date="2018" name="New Phytol.">
        <title>Phylogenomics of Endogonaceae and evolution of mycorrhizas within Mucoromycota.</title>
        <authorList>
            <person name="Chang Y."/>
            <person name="Desiro A."/>
            <person name="Na H."/>
            <person name="Sandor L."/>
            <person name="Lipzen A."/>
            <person name="Clum A."/>
            <person name="Barry K."/>
            <person name="Grigoriev I.V."/>
            <person name="Martin F.M."/>
            <person name="Stajich J.E."/>
            <person name="Smith M.E."/>
            <person name="Bonito G."/>
            <person name="Spatafora J.W."/>
        </authorList>
    </citation>
    <scope>NUCLEOTIDE SEQUENCE [LARGE SCALE GENOMIC DNA]</scope>
    <source>
        <strain evidence="8 9">AD002</strain>
    </source>
</reference>
<evidence type="ECO:0000256" key="4">
    <source>
        <dbReference type="ARBA" id="ARBA00022801"/>
    </source>
</evidence>
<keyword evidence="4" id="KW-0378">Hydrolase</keyword>
<proteinExistence type="predicted"/>
<keyword evidence="9" id="KW-1185">Reference proteome</keyword>
<dbReference type="PANTHER" id="PTHR46471:SF2">
    <property type="entry name" value="CHITIN DEACETYLASE-RELATED"/>
    <property type="match status" value="1"/>
</dbReference>
<evidence type="ECO:0000256" key="1">
    <source>
        <dbReference type="ARBA" id="ARBA00001941"/>
    </source>
</evidence>
<feature type="domain" description="NodB homology" evidence="7">
    <location>
        <begin position="38"/>
        <end position="240"/>
    </location>
</feature>
<dbReference type="EMBL" id="RBNJ01002616">
    <property type="protein sequence ID" value="RUS31771.1"/>
    <property type="molecule type" value="Genomic_DNA"/>
</dbReference>
<evidence type="ECO:0000313" key="8">
    <source>
        <dbReference type="EMBL" id="RUS31771.1"/>
    </source>
</evidence>
<dbReference type="CDD" id="cd10951">
    <property type="entry name" value="CE4_ClCDA_like"/>
    <property type="match status" value="1"/>
</dbReference>
<dbReference type="InterPro" id="IPR002509">
    <property type="entry name" value="NODB_dom"/>
</dbReference>
<organism evidence="8 9">
    <name type="scientific">Jimgerdemannia flammicorona</name>
    <dbReference type="NCBI Taxonomy" id="994334"/>
    <lineage>
        <taxon>Eukaryota</taxon>
        <taxon>Fungi</taxon>
        <taxon>Fungi incertae sedis</taxon>
        <taxon>Mucoromycota</taxon>
        <taxon>Mucoromycotina</taxon>
        <taxon>Endogonomycetes</taxon>
        <taxon>Endogonales</taxon>
        <taxon>Endogonaceae</taxon>
        <taxon>Jimgerdemannia</taxon>
    </lineage>
</organism>
<name>A0A433QPQ9_9FUNG</name>
<evidence type="ECO:0000256" key="6">
    <source>
        <dbReference type="SAM" id="SignalP"/>
    </source>
</evidence>
<keyword evidence="3 6" id="KW-0732">Signal</keyword>
<dbReference type="GO" id="GO:0046872">
    <property type="term" value="F:metal ion binding"/>
    <property type="evidence" value="ECO:0007669"/>
    <property type="project" value="UniProtKB-KW"/>
</dbReference>
<dbReference type="Gene3D" id="3.20.20.370">
    <property type="entry name" value="Glycoside hydrolase/deacetylase"/>
    <property type="match status" value="1"/>
</dbReference>
<dbReference type="SUPFAM" id="SSF88713">
    <property type="entry name" value="Glycoside hydrolase/deacetylase"/>
    <property type="match status" value="1"/>
</dbReference>
<feature type="signal peptide" evidence="6">
    <location>
        <begin position="1"/>
        <end position="20"/>
    </location>
</feature>
<dbReference type="Pfam" id="PF01522">
    <property type="entry name" value="Polysacc_deac_1"/>
    <property type="match status" value="1"/>
</dbReference>
<keyword evidence="5" id="KW-0119">Carbohydrate metabolism</keyword>
<dbReference type="PROSITE" id="PS51677">
    <property type="entry name" value="NODB"/>
    <property type="match status" value="1"/>
</dbReference>
<dbReference type="AlphaFoldDB" id="A0A433QPQ9"/>
<dbReference type="GO" id="GO:0016810">
    <property type="term" value="F:hydrolase activity, acting on carbon-nitrogen (but not peptide) bonds"/>
    <property type="evidence" value="ECO:0007669"/>
    <property type="project" value="InterPro"/>
</dbReference>
<comment type="caution">
    <text evidence="8">The sequence shown here is derived from an EMBL/GenBank/DDBJ whole genome shotgun (WGS) entry which is preliminary data.</text>
</comment>